<protein>
    <submittedName>
        <fullName evidence="2">Uncharacterized protein</fullName>
    </submittedName>
</protein>
<accession>A0A9P7SZI8</accession>
<sequence>MDGLAADGLRISTMMMIAWIAWIAVIARQGMKVCFAVPTQRDVGLKCFLPLIRDELCTGRAMVCNLVVAVTQPRRPCMGWNGDGMKMENENENGNGERRAESGEWRNRECQSEVALVCRQSCPV</sequence>
<comment type="caution">
    <text evidence="2">The sequence shown here is derived from an EMBL/GenBank/DDBJ whole genome shotgun (WGS) entry which is preliminary data.</text>
</comment>
<name>A0A9P7SZI8_9HYPO</name>
<gene>
    <name evidence="2" type="ORF">E4U43_008652</name>
</gene>
<evidence type="ECO:0000313" key="2">
    <source>
        <dbReference type="EMBL" id="KAG6009919.1"/>
    </source>
</evidence>
<evidence type="ECO:0000313" key="3">
    <source>
        <dbReference type="Proteomes" id="UP000748025"/>
    </source>
</evidence>
<organism evidence="2 3">
    <name type="scientific">Claviceps pusilla</name>
    <dbReference type="NCBI Taxonomy" id="123648"/>
    <lineage>
        <taxon>Eukaryota</taxon>
        <taxon>Fungi</taxon>
        <taxon>Dikarya</taxon>
        <taxon>Ascomycota</taxon>
        <taxon>Pezizomycotina</taxon>
        <taxon>Sordariomycetes</taxon>
        <taxon>Hypocreomycetidae</taxon>
        <taxon>Hypocreales</taxon>
        <taxon>Clavicipitaceae</taxon>
        <taxon>Claviceps</taxon>
    </lineage>
</organism>
<feature type="region of interest" description="Disordered" evidence="1">
    <location>
        <begin position="81"/>
        <end position="103"/>
    </location>
</feature>
<dbReference type="AlphaFoldDB" id="A0A9P7SZI8"/>
<feature type="compositionally biased region" description="Basic and acidic residues" evidence="1">
    <location>
        <begin position="85"/>
        <end position="103"/>
    </location>
</feature>
<reference evidence="2" key="1">
    <citation type="journal article" date="2020" name="bioRxiv">
        <title>Whole genome comparisons of ergot fungi reveals the divergence and evolution of species within the genus Claviceps are the result of varying mechanisms driving genome evolution and host range expansion.</title>
        <authorList>
            <person name="Wyka S.A."/>
            <person name="Mondo S.J."/>
            <person name="Liu M."/>
            <person name="Dettman J."/>
            <person name="Nalam V."/>
            <person name="Broders K.D."/>
        </authorList>
    </citation>
    <scope>NUCLEOTIDE SEQUENCE</scope>
    <source>
        <strain evidence="2">CCC 602</strain>
    </source>
</reference>
<dbReference type="EMBL" id="SRPW01000975">
    <property type="protein sequence ID" value="KAG6009919.1"/>
    <property type="molecule type" value="Genomic_DNA"/>
</dbReference>
<keyword evidence="3" id="KW-1185">Reference proteome</keyword>
<evidence type="ECO:0000256" key="1">
    <source>
        <dbReference type="SAM" id="MobiDB-lite"/>
    </source>
</evidence>
<proteinExistence type="predicted"/>
<dbReference type="Proteomes" id="UP000748025">
    <property type="component" value="Unassembled WGS sequence"/>
</dbReference>